<protein>
    <submittedName>
        <fullName evidence="3">Terminase large subunit</fullName>
    </submittedName>
</protein>
<evidence type="ECO:0000259" key="1">
    <source>
        <dbReference type="Pfam" id="PF03354"/>
    </source>
</evidence>
<dbReference type="PANTHER" id="PTHR41287">
    <property type="match status" value="1"/>
</dbReference>
<evidence type="ECO:0000313" key="3">
    <source>
        <dbReference type="EMBL" id="MCH7396571.1"/>
    </source>
</evidence>
<evidence type="ECO:0000259" key="2">
    <source>
        <dbReference type="Pfam" id="PF20441"/>
    </source>
</evidence>
<keyword evidence="4" id="KW-1185">Reference proteome</keyword>
<dbReference type="Pfam" id="PF20441">
    <property type="entry name" value="TerL_nuclease"/>
    <property type="match status" value="1"/>
</dbReference>
<dbReference type="InterPro" id="IPR046461">
    <property type="entry name" value="TerL_ATPase"/>
</dbReference>
<dbReference type="InterPro" id="IPR027417">
    <property type="entry name" value="P-loop_NTPase"/>
</dbReference>
<proteinExistence type="predicted"/>
<evidence type="ECO:0000313" key="4">
    <source>
        <dbReference type="Proteomes" id="UP001165488"/>
    </source>
</evidence>
<name>A0ABS9UIX2_9BACT</name>
<dbReference type="Gene3D" id="3.40.50.300">
    <property type="entry name" value="P-loop containing nucleotide triphosphate hydrolases"/>
    <property type="match status" value="1"/>
</dbReference>
<accession>A0ABS9UIX2</accession>
<gene>
    <name evidence="3" type="ORF">MM236_01165</name>
</gene>
<reference evidence="3" key="1">
    <citation type="submission" date="2022-03" db="EMBL/GenBank/DDBJ databases">
        <title>De novo assembled genomes of Belliella spp. (Cyclobacteriaceae) strains.</title>
        <authorList>
            <person name="Szabo A."/>
            <person name="Korponai K."/>
            <person name="Felfoldi T."/>
        </authorList>
    </citation>
    <scope>NUCLEOTIDE SEQUENCE</scope>
    <source>
        <strain evidence="3">DSM 107340</strain>
    </source>
</reference>
<dbReference type="EMBL" id="JAKZGS010000001">
    <property type="protein sequence ID" value="MCH7396571.1"/>
    <property type="molecule type" value="Genomic_DNA"/>
</dbReference>
<feature type="domain" description="Terminase large subunit-like endonuclease" evidence="2">
    <location>
        <begin position="229"/>
        <end position="514"/>
    </location>
</feature>
<comment type="caution">
    <text evidence="3">The sequence shown here is derived from an EMBL/GenBank/DDBJ whole genome shotgun (WGS) entry which is preliminary data.</text>
</comment>
<organism evidence="3 4">
    <name type="scientific">Belliella calami</name>
    <dbReference type="NCBI Taxonomy" id="2923436"/>
    <lineage>
        <taxon>Bacteria</taxon>
        <taxon>Pseudomonadati</taxon>
        <taxon>Bacteroidota</taxon>
        <taxon>Cytophagia</taxon>
        <taxon>Cytophagales</taxon>
        <taxon>Cyclobacteriaceae</taxon>
        <taxon>Belliella</taxon>
    </lineage>
</organism>
<dbReference type="Proteomes" id="UP001165488">
    <property type="component" value="Unassembled WGS sequence"/>
</dbReference>
<dbReference type="InterPro" id="IPR046462">
    <property type="entry name" value="TerL_nuclease"/>
</dbReference>
<dbReference type="RefSeq" id="WP_241273092.1">
    <property type="nucleotide sequence ID" value="NZ_JAKZGS010000001.1"/>
</dbReference>
<sequence>MSYTIDFSKIDTSKYFYDEVEANRAIRFIEKYVKIVDGKKAGQPLILLPWQKELVSNLFGWKKITDGYRKFQQVFLFIPRKNGKTVFASAVSLYVLLLDNEEFGQCYFAAADKEQARLSFDIVKAIIDKQPKFDKVLKIYLNSIKYQKTNSFFKVISSEAKTKHGFNTHFALIDELHAHPNDELYQVLTTSIGARIQPIIFTITTAGTNRNHICYELYTYSKKIIEGVIEDDTFLPFIFEGNPELPIDDIDNLKLANPSLGYGVTLDYLLNACNKAKNIPTQYSAFRQLHLNIWEDNIHSFIKTKNWNDCKVEYTNNDLLGDECYLSYDLSSNKDLTSINLLFPPTEKRNKFRTLSFNFLPMDSAVEKQNISAGRVFLNWAEDESNNLFLTMGKTTDFDFVLEKIDEINNLYNIKKVTYDRFLSNYMSQEVSKIIDAPMKEFNQNIKTFSPATKEFETMVLNKTIEHNDNKVLSWCISNLKIFQDNHENIKPVKGKSSDKIDAVVALIMNIGQYIEDLTNEEESNEYNGDGFFML</sequence>
<dbReference type="PANTHER" id="PTHR41287:SF1">
    <property type="entry name" value="PROTEIN YMFN"/>
    <property type="match status" value="1"/>
</dbReference>
<feature type="domain" description="Terminase large subunit-like ATPase" evidence="1">
    <location>
        <begin position="49"/>
        <end position="222"/>
    </location>
</feature>
<dbReference type="InterPro" id="IPR005021">
    <property type="entry name" value="Terminase_largesu-like"/>
</dbReference>
<dbReference type="Pfam" id="PF03354">
    <property type="entry name" value="TerL_ATPase"/>
    <property type="match status" value="1"/>
</dbReference>